<feature type="transmembrane region" description="Helical" evidence="1">
    <location>
        <begin position="117"/>
        <end position="135"/>
    </location>
</feature>
<feature type="transmembrane region" description="Helical" evidence="1">
    <location>
        <begin position="238"/>
        <end position="257"/>
    </location>
</feature>
<organism evidence="2">
    <name type="scientific">Cuerna arida</name>
    <dbReference type="NCBI Taxonomy" id="1464854"/>
    <lineage>
        <taxon>Eukaryota</taxon>
        <taxon>Metazoa</taxon>
        <taxon>Ecdysozoa</taxon>
        <taxon>Arthropoda</taxon>
        <taxon>Hexapoda</taxon>
        <taxon>Insecta</taxon>
        <taxon>Pterygota</taxon>
        <taxon>Neoptera</taxon>
        <taxon>Paraneoptera</taxon>
        <taxon>Hemiptera</taxon>
        <taxon>Auchenorrhyncha</taxon>
        <taxon>Membracoidea</taxon>
        <taxon>Cicadellidae</taxon>
        <taxon>Cicadellinae</taxon>
        <taxon>Proconiini</taxon>
        <taxon>Cuerna</taxon>
    </lineage>
</organism>
<proteinExistence type="predicted"/>
<dbReference type="EMBL" id="GECZ01020916">
    <property type="protein sequence ID" value="JAS48853.1"/>
    <property type="molecule type" value="Transcribed_RNA"/>
</dbReference>
<keyword evidence="1" id="KW-1133">Transmembrane helix</keyword>
<feature type="transmembrane region" description="Helical" evidence="1">
    <location>
        <begin position="195"/>
        <end position="217"/>
    </location>
</feature>
<evidence type="ECO:0000256" key="1">
    <source>
        <dbReference type="SAM" id="Phobius"/>
    </source>
</evidence>
<protein>
    <submittedName>
        <fullName evidence="2">Uncharacterized protein</fullName>
    </submittedName>
</protein>
<reference evidence="2" key="1">
    <citation type="submission" date="2015-11" db="EMBL/GenBank/DDBJ databases">
        <title>De novo transcriptome assembly of four potential Pierce s Disease insect vectors from Arizona vineyards.</title>
        <authorList>
            <person name="Tassone E.E."/>
        </authorList>
    </citation>
    <scope>NUCLEOTIDE SEQUENCE</scope>
</reference>
<feature type="transmembrane region" description="Helical" evidence="1">
    <location>
        <begin position="55"/>
        <end position="77"/>
    </location>
</feature>
<keyword evidence="1" id="KW-0472">Membrane</keyword>
<accession>A0A1B6FFW0</accession>
<keyword evidence="1" id="KW-0812">Transmembrane</keyword>
<dbReference type="AlphaFoldDB" id="A0A1B6FFW0"/>
<sequence length="324" mass="37034">MFSLIKKIIITMEKVPIIPLVVLATVVMMFFQALFSKLMQMLLTKIQFLVWDRNFLLKVIWQLCFILVSSMVIIVMIDGSLADLLLPPFVGNIDLEKELAFCKSHKKVDVSGVKSAFIMHTGYFAANTIFGLINQSYKTLEFLRMEIMFAIIMLTFYSKCPLYGMCILLISHQSSLLENVSKLCILIGRHTDSELLATFSVGFFAYHCAMWLAAFIIEMPMFLSTNKTIDSSMMFAELNLLIITHGLVVAYVIVSFFEGPFTRMVHAYVSHAPDGEKNLIFFLFGTNLAHRRTCSVTQSYRRDTSRRQSRALMQIIRRIDDDSS</sequence>
<gene>
    <name evidence="2" type="ORF">g.10981</name>
</gene>
<evidence type="ECO:0000313" key="2">
    <source>
        <dbReference type="EMBL" id="JAS48853.1"/>
    </source>
</evidence>
<feature type="transmembrane region" description="Helical" evidence="1">
    <location>
        <begin position="147"/>
        <end position="170"/>
    </location>
</feature>
<name>A0A1B6FFW0_9HEMI</name>
<feature type="transmembrane region" description="Helical" evidence="1">
    <location>
        <begin position="17"/>
        <end position="35"/>
    </location>
</feature>